<evidence type="ECO:0000313" key="3">
    <source>
        <dbReference type="Proteomes" id="UP000254150"/>
    </source>
</evidence>
<dbReference type="Proteomes" id="UP000254150">
    <property type="component" value="Unassembled WGS sequence"/>
</dbReference>
<sequence>MTHPFPAFLPGLELSRLLHEEAVRPLRDEVHPGLRHTASGGRRRPGGAGPRHAPLRRSPVGSTAPALPHPEDAARHTAALHELPRKRLPKEVEAGRPTAPSPTGSTDLLTRPGARTH</sequence>
<evidence type="ECO:0000256" key="1">
    <source>
        <dbReference type="SAM" id="MobiDB-lite"/>
    </source>
</evidence>
<accession>A0A380N9S6</accession>
<dbReference type="EMBL" id="UHID01000005">
    <property type="protein sequence ID" value="SUP35823.1"/>
    <property type="molecule type" value="Genomic_DNA"/>
</dbReference>
<proteinExistence type="predicted"/>
<dbReference type="AlphaFoldDB" id="A0A380N9S6"/>
<name>A0A380N9S6_STRGR</name>
<feature type="compositionally biased region" description="Basic and acidic residues" evidence="1">
    <location>
        <begin position="82"/>
        <end position="94"/>
    </location>
</feature>
<feature type="region of interest" description="Disordered" evidence="1">
    <location>
        <begin position="24"/>
        <end position="117"/>
    </location>
</feature>
<organism evidence="2 3">
    <name type="scientific">Streptomyces griseus</name>
    <dbReference type="NCBI Taxonomy" id="1911"/>
    <lineage>
        <taxon>Bacteria</taxon>
        <taxon>Bacillati</taxon>
        <taxon>Actinomycetota</taxon>
        <taxon>Actinomycetes</taxon>
        <taxon>Kitasatosporales</taxon>
        <taxon>Streptomycetaceae</taxon>
        <taxon>Streptomyces</taxon>
    </lineage>
</organism>
<reference evidence="2 3" key="1">
    <citation type="submission" date="2018-06" db="EMBL/GenBank/DDBJ databases">
        <authorList>
            <consortium name="Pathogen Informatics"/>
            <person name="Doyle S."/>
        </authorList>
    </citation>
    <scope>NUCLEOTIDE SEQUENCE [LARGE SCALE GENOMIC DNA]</scope>
    <source>
        <strain evidence="2 3">NCTC7807</strain>
    </source>
</reference>
<evidence type="ECO:0000313" key="2">
    <source>
        <dbReference type="EMBL" id="SUP35823.1"/>
    </source>
</evidence>
<protein>
    <submittedName>
        <fullName evidence="2">Uncharacterized protein</fullName>
    </submittedName>
</protein>
<gene>
    <name evidence="2" type="ORF">NCTC7807_02087</name>
</gene>